<organism evidence="5 6">
    <name type="scientific">Scytalidium lignicola</name>
    <name type="common">Hyphomycete</name>
    <dbReference type="NCBI Taxonomy" id="5539"/>
    <lineage>
        <taxon>Eukaryota</taxon>
        <taxon>Fungi</taxon>
        <taxon>Dikarya</taxon>
        <taxon>Ascomycota</taxon>
        <taxon>Pezizomycotina</taxon>
        <taxon>Leotiomycetes</taxon>
        <taxon>Leotiomycetes incertae sedis</taxon>
        <taxon>Scytalidium</taxon>
    </lineage>
</organism>
<proteinExistence type="inferred from homology"/>
<dbReference type="Gene3D" id="3.40.50.720">
    <property type="entry name" value="NAD(P)-binding Rossmann-like Domain"/>
    <property type="match status" value="1"/>
</dbReference>
<dbReference type="PANTHER" id="PTHR44229">
    <property type="entry name" value="15-HYDROXYPROSTAGLANDIN DEHYDROGENASE [NAD(+)]"/>
    <property type="match status" value="1"/>
</dbReference>
<dbReference type="FunFam" id="3.40.50.720:FF:000643">
    <property type="entry name" value="Short chain dehydrogenase/reductase family oxidoreductase, putative"/>
    <property type="match status" value="1"/>
</dbReference>
<dbReference type="InterPro" id="IPR020904">
    <property type="entry name" value="Sc_DH/Rdtase_CS"/>
</dbReference>
<evidence type="ECO:0000313" key="5">
    <source>
        <dbReference type="EMBL" id="RFU26030.1"/>
    </source>
</evidence>
<dbReference type="STRING" id="5539.A0A3E2GY17"/>
<keyword evidence="2" id="KW-0521">NADP</keyword>
<evidence type="ECO:0000256" key="3">
    <source>
        <dbReference type="ARBA" id="ARBA00023002"/>
    </source>
</evidence>
<evidence type="ECO:0000256" key="2">
    <source>
        <dbReference type="ARBA" id="ARBA00022857"/>
    </source>
</evidence>
<dbReference type="OrthoDB" id="37659at2759"/>
<dbReference type="AlphaFoldDB" id="A0A3E2GY17"/>
<dbReference type="PROSITE" id="PS00061">
    <property type="entry name" value="ADH_SHORT"/>
    <property type="match status" value="1"/>
</dbReference>
<protein>
    <submittedName>
        <fullName evidence="5">Uncharacterized protein</fullName>
    </submittedName>
</protein>
<reference evidence="5 6" key="1">
    <citation type="submission" date="2018-05" db="EMBL/GenBank/DDBJ databases">
        <title>Draft genome sequence of Scytalidium lignicola DSM 105466, a ubiquitous saprotrophic fungus.</title>
        <authorList>
            <person name="Buettner E."/>
            <person name="Gebauer A.M."/>
            <person name="Hofrichter M."/>
            <person name="Liers C."/>
            <person name="Kellner H."/>
        </authorList>
    </citation>
    <scope>NUCLEOTIDE SEQUENCE [LARGE SCALE GENOMIC DNA]</scope>
    <source>
        <strain evidence="5 6">DSM 105466</strain>
    </source>
</reference>
<keyword evidence="3" id="KW-0560">Oxidoreductase</keyword>
<dbReference type="InterPro" id="IPR002347">
    <property type="entry name" value="SDR_fam"/>
</dbReference>
<accession>A0A3E2GY17</accession>
<dbReference type="InterPro" id="IPR036291">
    <property type="entry name" value="NAD(P)-bd_dom_sf"/>
</dbReference>
<comment type="similarity">
    <text evidence="1 4">Belongs to the short-chain dehydrogenases/reductases (SDR) family.</text>
</comment>
<dbReference type="Proteomes" id="UP000258309">
    <property type="component" value="Unassembled WGS sequence"/>
</dbReference>
<evidence type="ECO:0000256" key="4">
    <source>
        <dbReference type="RuleBase" id="RU000363"/>
    </source>
</evidence>
<evidence type="ECO:0000256" key="1">
    <source>
        <dbReference type="ARBA" id="ARBA00006484"/>
    </source>
</evidence>
<dbReference type="GO" id="GO:0005737">
    <property type="term" value="C:cytoplasm"/>
    <property type="evidence" value="ECO:0007669"/>
    <property type="project" value="TreeGrafter"/>
</dbReference>
<dbReference type="PANTHER" id="PTHR44229:SF4">
    <property type="entry name" value="15-HYDROXYPROSTAGLANDIN DEHYDROGENASE [NAD(+)]"/>
    <property type="match status" value="1"/>
</dbReference>
<dbReference type="PRINTS" id="PR00080">
    <property type="entry name" value="SDRFAMILY"/>
</dbReference>
<dbReference type="PRINTS" id="PR00081">
    <property type="entry name" value="GDHRDH"/>
</dbReference>
<sequence length="447" mass="48091">MALQVQGKSAIVTGAGSGINLSFASLLLSKGCNVLIADLALRNEAEKLVSEYSGSDSLKARAVFQKTDVREWRELDRMFERAVKEFGGVDIVCPGAGVYEPPFSNFWNPPGSSTSVDNISGSRFATLDINITHPIRVTQLSIDHFMKSRKPGCVVHISSVAGQIPAFPTPLYVASKFAISGFVRSLAQLEFPPLATGSQPQLPKIRVVGVAPGLIKTPLWTEHPEKLKAFGKHSETDPEWVTPEAVAEVMLELVEKEEHVGGTILEIARGVRKVEVFGDPGPVLSGNFVPASSSASLVEDVWKSLTEQTNVEKKTQEKEGSGQYHMTVPEVIVLDTEDASTVHVPVYLALFLGILNEIYGTCQNVSVRIYSTGAGFCTVESRYIVLGSCVKTSLHSGQQLTRAVAKFLAAFGPVVTREGRGVVGTSQSALVEMEGGERPSCDFLAQG</sequence>
<evidence type="ECO:0000313" key="6">
    <source>
        <dbReference type="Proteomes" id="UP000258309"/>
    </source>
</evidence>
<gene>
    <name evidence="5" type="ORF">B7463_g10315</name>
</gene>
<name>A0A3E2GY17_SCYLI</name>
<feature type="non-terminal residue" evidence="5">
    <location>
        <position position="1"/>
    </location>
</feature>
<feature type="non-terminal residue" evidence="5">
    <location>
        <position position="447"/>
    </location>
</feature>
<comment type="caution">
    <text evidence="5">The sequence shown here is derived from an EMBL/GenBank/DDBJ whole genome shotgun (WGS) entry which is preliminary data.</text>
</comment>
<dbReference type="SUPFAM" id="SSF51735">
    <property type="entry name" value="NAD(P)-binding Rossmann-fold domains"/>
    <property type="match status" value="1"/>
</dbReference>
<dbReference type="OMA" id="LEANIWA"/>
<dbReference type="Pfam" id="PF00106">
    <property type="entry name" value="adh_short"/>
    <property type="match status" value="1"/>
</dbReference>
<dbReference type="GO" id="GO:0016616">
    <property type="term" value="F:oxidoreductase activity, acting on the CH-OH group of donors, NAD or NADP as acceptor"/>
    <property type="evidence" value="ECO:0007669"/>
    <property type="project" value="TreeGrafter"/>
</dbReference>
<keyword evidence="6" id="KW-1185">Reference proteome</keyword>
<dbReference type="EMBL" id="NCSJ02000290">
    <property type="protein sequence ID" value="RFU26030.1"/>
    <property type="molecule type" value="Genomic_DNA"/>
</dbReference>